<evidence type="ECO:0000256" key="1">
    <source>
        <dbReference type="ARBA" id="ARBA00001966"/>
    </source>
</evidence>
<dbReference type="Gene3D" id="3.20.20.70">
    <property type="entry name" value="Aldolase class I"/>
    <property type="match status" value="1"/>
</dbReference>
<protein>
    <submittedName>
        <fullName evidence="9">Radical SAM domain protein</fullName>
    </submittedName>
</protein>
<evidence type="ECO:0000256" key="4">
    <source>
        <dbReference type="ARBA" id="ARBA00022723"/>
    </source>
</evidence>
<keyword evidence="4" id="KW-0479">Metal-binding</keyword>
<dbReference type="InterPro" id="IPR058240">
    <property type="entry name" value="rSAM_sf"/>
</dbReference>
<dbReference type="HOGENOM" id="CLU_009273_1_1_7"/>
<dbReference type="InterPro" id="IPR050377">
    <property type="entry name" value="Radical_SAM_PqqE_MftC-like"/>
</dbReference>
<dbReference type="InterPro" id="IPR013785">
    <property type="entry name" value="Aldolase_TIM"/>
</dbReference>
<dbReference type="InterPro" id="IPR007197">
    <property type="entry name" value="rSAM"/>
</dbReference>
<dbReference type="Proteomes" id="UP000009173">
    <property type="component" value="Chromosome"/>
</dbReference>
<dbReference type="PANTHER" id="PTHR11228:SF7">
    <property type="entry name" value="PQQA PEPTIDE CYCLASE"/>
    <property type="match status" value="1"/>
</dbReference>
<dbReference type="AlphaFoldDB" id="A0A0H3AAF7"/>
<dbReference type="SFLD" id="SFLDS00029">
    <property type="entry name" value="Radical_SAM"/>
    <property type="match status" value="1"/>
</dbReference>
<dbReference type="KEGG" id="dvl:Dvul_2577"/>
<dbReference type="GO" id="GO:0003824">
    <property type="term" value="F:catalytic activity"/>
    <property type="evidence" value="ECO:0007669"/>
    <property type="project" value="InterPro"/>
</dbReference>
<evidence type="ECO:0000259" key="7">
    <source>
        <dbReference type="Pfam" id="PF04055"/>
    </source>
</evidence>
<keyword evidence="2" id="KW-0004">4Fe-4S</keyword>
<dbReference type="PANTHER" id="PTHR11228">
    <property type="entry name" value="RADICAL SAM DOMAIN PROTEIN"/>
    <property type="match status" value="1"/>
</dbReference>
<keyword evidence="6" id="KW-0411">Iron-sulfur</keyword>
<dbReference type="SFLD" id="SFLDG01387">
    <property type="entry name" value="BtrN-like_SPASM_domain_contain"/>
    <property type="match status" value="1"/>
</dbReference>
<dbReference type="InterPro" id="IPR034391">
    <property type="entry name" value="AdoMet-like_SPASM_containing"/>
</dbReference>
<evidence type="ECO:0000256" key="2">
    <source>
        <dbReference type="ARBA" id="ARBA00022485"/>
    </source>
</evidence>
<gene>
    <name evidence="9" type="ordered locus">Dvul_2577</name>
</gene>
<feature type="domain" description="Radical SAM core" evidence="7">
    <location>
        <begin position="49"/>
        <end position="170"/>
    </location>
</feature>
<dbReference type="EMBL" id="CP000527">
    <property type="protein sequence ID" value="ABM29593.1"/>
    <property type="molecule type" value="Genomic_DNA"/>
</dbReference>
<proteinExistence type="predicted"/>
<evidence type="ECO:0000313" key="9">
    <source>
        <dbReference type="EMBL" id="ABM29593.1"/>
    </source>
</evidence>
<evidence type="ECO:0000256" key="6">
    <source>
        <dbReference type="ARBA" id="ARBA00023014"/>
    </source>
</evidence>
<dbReference type="GO" id="GO:0051536">
    <property type="term" value="F:iron-sulfur cluster binding"/>
    <property type="evidence" value="ECO:0007669"/>
    <property type="project" value="UniProtKB-KW"/>
</dbReference>
<dbReference type="CDD" id="cd21109">
    <property type="entry name" value="SPASM"/>
    <property type="match status" value="1"/>
</dbReference>
<sequence length="371" mass="41728">MNFLCVLREVFMNQHYCNIKAMNSISADISSTKNIGDAINYPEKIVFTYTYACNFKCFMCNLHNSPAQHLPESIIKKFEHVLPFAKVCAVSGGEPLIRDSWIPWFQEAKKYCVSTEIGTNGSLMRGETADKVAELCDSLHVSIDAGTSKTYQAIRGHSFTDLLRNVHDVLNKAEKIRRHIDVVFRFVAMRRNVAELAKLVGIAHSFGVKAVVSVYMRSTTAQTYSESLFLDKDYSDMNMMKARAVADEFGVNLMLPHLFQSKSVYSDASSKHAFCREPWKYLEINPLGVSGLCCSFAGSGDNIIESSFEDVWNSPIKRAVRSTVNTDHEMPCCKNCKFGLIMDPNNPASHFGGEALEVYKKHNQDCQYIIV</sequence>
<evidence type="ECO:0000259" key="8">
    <source>
        <dbReference type="Pfam" id="PF13186"/>
    </source>
</evidence>
<dbReference type="SUPFAM" id="SSF102114">
    <property type="entry name" value="Radical SAM enzymes"/>
    <property type="match status" value="1"/>
</dbReference>
<evidence type="ECO:0000313" key="10">
    <source>
        <dbReference type="Proteomes" id="UP000009173"/>
    </source>
</evidence>
<keyword evidence="3" id="KW-0949">S-adenosyl-L-methionine</keyword>
<organism evidence="9 10">
    <name type="scientific">Nitratidesulfovibrio vulgaris (strain DP4)</name>
    <name type="common">Desulfovibrio vulgaris</name>
    <dbReference type="NCBI Taxonomy" id="391774"/>
    <lineage>
        <taxon>Bacteria</taxon>
        <taxon>Pseudomonadati</taxon>
        <taxon>Thermodesulfobacteriota</taxon>
        <taxon>Desulfovibrionia</taxon>
        <taxon>Desulfovibrionales</taxon>
        <taxon>Desulfovibrionaceae</taxon>
        <taxon>Nitratidesulfovibrio</taxon>
    </lineage>
</organism>
<dbReference type="Pfam" id="PF04055">
    <property type="entry name" value="Radical_SAM"/>
    <property type="match status" value="1"/>
</dbReference>
<reference evidence="10" key="1">
    <citation type="journal article" date="2009" name="Environ. Microbiol.">
        <title>Contribution of mobile genetic elements to Desulfovibrio vulgaris genome plasticity.</title>
        <authorList>
            <person name="Walker C.B."/>
            <person name="Stolyar S."/>
            <person name="Chivian D."/>
            <person name="Pinel N."/>
            <person name="Gabster J.A."/>
            <person name="Dehal P.S."/>
            <person name="He Z."/>
            <person name="Yang Z.K."/>
            <person name="Yen H.C."/>
            <person name="Zhou J."/>
            <person name="Wall J.D."/>
            <person name="Hazen T.C."/>
            <person name="Arkin A.P."/>
            <person name="Stahl D.A."/>
        </authorList>
    </citation>
    <scope>NUCLEOTIDE SEQUENCE [LARGE SCALE GENOMIC DNA]</scope>
    <source>
        <strain evidence="10">DP4</strain>
    </source>
</reference>
<comment type="cofactor">
    <cofactor evidence="1">
        <name>[4Fe-4S] cluster</name>
        <dbReference type="ChEBI" id="CHEBI:49883"/>
    </cofactor>
</comment>
<dbReference type="InterPro" id="IPR023885">
    <property type="entry name" value="4Fe4S-binding_SPASM_dom"/>
</dbReference>
<dbReference type="Pfam" id="PF13186">
    <property type="entry name" value="SPASM"/>
    <property type="match status" value="1"/>
</dbReference>
<name>A0A0H3AAF7_NITV4</name>
<evidence type="ECO:0000256" key="5">
    <source>
        <dbReference type="ARBA" id="ARBA00023004"/>
    </source>
</evidence>
<dbReference type="GO" id="GO:0046872">
    <property type="term" value="F:metal ion binding"/>
    <property type="evidence" value="ECO:0007669"/>
    <property type="project" value="UniProtKB-KW"/>
</dbReference>
<evidence type="ECO:0000256" key="3">
    <source>
        <dbReference type="ARBA" id="ARBA00022691"/>
    </source>
</evidence>
<feature type="domain" description="4Fe4S-binding SPASM" evidence="8">
    <location>
        <begin position="275"/>
        <end position="337"/>
    </location>
</feature>
<dbReference type="CDD" id="cd01335">
    <property type="entry name" value="Radical_SAM"/>
    <property type="match status" value="1"/>
</dbReference>
<accession>A0A0H3AAF7</accession>
<keyword evidence="5" id="KW-0408">Iron</keyword>
<dbReference type="SFLD" id="SFLDG01067">
    <property type="entry name" value="SPASM/twitch_domain_containing"/>
    <property type="match status" value="1"/>
</dbReference>